<evidence type="ECO:0000313" key="5">
    <source>
        <dbReference type="Proteomes" id="UP000186922"/>
    </source>
</evidence>
<keyword evidence="5" id="KW-1185">Reference proteome</keyword>
<accession>A0A1D1UUE1</accession>
<evidence type="ECO:0000256" key="2">
    <source>
        <dbReference type="SAM" id="MobiDB-lite"/>
    </source>
</evidence>
<dbReference type="STRING" id="947166.A0A1D1UUE1"/>
<evidence type="ECO:0000313" key="4">
    <source>
        <dbReference type="EMBL" id="GAU90877.1"/>
    </source>
</evidence>
<dbReference type="InterPro" id="IPR004545">
    <property type="entry name" value="PA2G4"/>
</dbReference>
<dbReference type="InterPro" id="IPR047113">
    <property type="entry name" value="PA2G4/ARX1"/>
</dbReference>
<sequence>MSSTSSESSFEEQEENTVANVAVLNKYKLAGELANKVVKVVIEKCVEGQSVRELCLLADNMISSETALIFKKEKDLRKGVAFPTCISVNNCVCHFSPLKSDPDYLLKTDDLVKIDLAVHIDGYIASIAFTHLVGVSKEKPASGRKADVVRAAYTALDAAMRVMKGGVENFRVTDVIQKAAESYQCKPIEGMLSHQLYRNQFEGKKSIIQNPNEAQKREHEKAEFDVNEVYALDILISTGEGKAKELTARTTIYRKTDSAYMLKMKTSRAFFSEVTQKYDNMAFNLRNFEDEKRARLGIAECSNHGLLTPFPVLYEKEGEYVAQFKFTVAITATGLQRITSIPLDTDLYKSQHKVSDADLKEALSGGTKTNKKKKAKAKKAAGDAANAMLGLKIEDGAEAAENSKSSKEQSNSTAAEEESTTQIRNG</sequence>
<protein>
    <recommendedName>
        <fullName evidence="3">Peptidase M24 domain-containing protein</fullName>
    </recommendedName>
</protein>
<organism evidence="4 5">
    <name type="scientific">Ramazzottius varieornatus</name>
    <name type="common">Water bear</name>
    <name type="synonym">Tardigrade</name>
    <dbReference type="NCBI Taxonomy" id="947166"/>
    <lineage>
        <taxon>Eukaryota</taxon>
        <taxon>Metazoa</taxon>
        <taxon>Ecdysozoa</taxon>
        <taxon>Tardigrada</taxon>
        <taxon>Eutardigrada</taxon>
        <taxon>Parachela</taxon>
        <taxon>Hypsibioidea</taxon>
        <taxon>Ramazzottiidae</taxon>
        <taxon>Ramazzottius</taxon>
    </lineage>
</organism>
<feature type="compositionally biased region" description="Low complexity" evidence="2">
    <location>
        <begin position="399"/>
        <end position="412"/>
    </location>
</feature>
<proteinExistence type="inferred from homology"/>
<comment type="similarity">
    <text evidence="1">Belongs to the peptidase M24 family.</text>
</comment>
<feature type="region of interest" description="Disordered" evidence="2">
    <location>
        <begin position="395"/>
        <end position="426"/>
    </location>
</feature>
<dbReference type="Proteomes" id="UP000186922">
    <property type="component" value="Unassembled WGS sequence"/>
</dbReference>
<dbReference type="FunFam" id="1.10.10.10:FF:000029">
    <property type="entry name" value="Proliferation-associated 2G4, a"/>
    <property type="match status" value="1"/>
</dbReference>
<evidence type="ECO:0000256" key="1">
    <source>
        <dbReference type="ARBA" id="ARBA00007319"/>
    </source>
</evidence>
<dbReference type="OrthoDB" id="5876363at2759"/>
<dbReference type="SUPFAM" id="SSF46785">
    <property type="entry name" value="Winged helix' DNA-binding domain"/>
    <property type="match status" value="1"/>
</dbReference>
<name>A0A1D1UUE1_RAMVA</name>
<dbReference type="InterPro" id="IPR036388">
    <property type="entry name" value="WH-like_DNA-bd_sf"/>
</dbReference>
<dbReference type="SUPFAM" id="SSF55920">
    <property type="entry name" value="Creatinase/aminopeptidase"/>
    <property type="match status" value="1"/>
</dbReference>
<comment type="caution">
    <text evidence="4">The sequence shown here is derived from an EMBL/GenBank/DDBJ whole genome shotgun (WGS) entry which is preliminary data.</text>
</comment>
<dbReference type="CDD" id="cd01089">
    <property type="entry name" value="PA2G4-like"/>
    <property type="match status" value="1"/>
</dbReference>
<dbReference type="Gene3D" id="3.90.230.10">
    <property type="entry name" value="Creatinase/methionine aminopeptidase superfamily"/>
    <property type="match status" value="1"/>
</dbReference>
<dbReference type="Pfam" id="PF00557">
    <property type="entry name" value="Peptidase_M24"/>
    <property type="match status" value="1"/>
</dbReference>
<dbReference type="AlphaFoldDB" id="A0A1D1UUE1"/>
<dbReference type="InterPro" id="IPR036005">
    <property type="entry name" value="Creatinase/aminopeptidase-like"/>
</dbReference>
<gene>
    <name evidence="4" type="primary">RvY_03235-1</name>
    <name evidence="4" type="synonym">RvY_03235.1</name>
    <name evidence="4" type="ORF">RvY_03235</name>
</gene>
<dbReference type="PANTHER" id="PTHR10804">
    <property type="entry name" value="PROTEASE FAMILY M24 METHIONYL AMINOPEPTIDASE, AMINOPEPTIDASE P"/>
    <property type="match status" value="1"/>
</dbReference>
<dbReference type="InterPro" id="IPR036390">
    <property type="entry name" value="WH_DNA-bd_sf"/>
</dbReference>
<evidence type="ECO:0000259" key="3">
    <source>
        <dbReference type="Pfam" id="PF00557"/>
    </source>
</evidence>
<dbReference type="MEROPS" id="M24.978"/>
<dbReference type="InterPro" id="IPR000994">
    <property type="entry name" value="Pept_M24"/>
</dbReference>
<dbReference type="NCBIfam" id="TIGR00495">
    <property type="entry name" value="crvDNA_42K"/>
    <property type="match status" value="1"/>
</dbReference>
<dbReference type="EMBL" id="BDGG01000001">
    <property type="protein sequence ID" value="GAU90877.1"/>
    <property type="molecule type" value="Genomic_DNA"/>
</dbReference>
<feature type="domain" description="Peptidase M24" evidence="3">
    <location>
        <begin position="26"/>
        <end position="198"/>
    </location>
</feature>
<dbReference type="Gene3D" id="1.10.10.10">
    <property type="entry name" value="Winged helix-like DNA-binding domain superfamily/Winged helix DNA-binding domain"/>
    <property type="match status" value="1"/>
</dbReference>
<dbReference type="PANTHER" id="PTHR10804:SF11">
    <property type="entry name" value="PROLIFERATION-ASSOCIATED PROTEIN 2G4"/>
    <property type="match status" value="1"/>
</dbReference>
<reference evidence="4 5" key="1">
    <citation type="journal article" date="2016" name="Nat. Commun.">
        <title>Extremotolerant tardigrade genome and improved radiotolerance of human cultured cells by tardigrade-unique protein.</title>
        <authorList>
            <person name="Hashimoto T."/>
            <person name="Horikawa D.D."/>
            <person name="Saito Y."/>
            <person name="Kuwahara H."/>
            <person name="Kozuka-Hata H."/>
            <person name="Shin-I T."/>
            <person name="Minakuchi Y."/>
            <person name="Ohishi K."/>
            <person name="Motoyama A."/>
            <person name="Aizu T."/>
            <person name="Enomoto A."/>
            <person name="Kondo K."/>
            <person name="Tanaka S."/>
            <person name="Hara Y."/>
            <person name="Koshikawa S."/>
            <person name="Sagara H."/>
            <person name="Miura T."/>
            <person name="Yokobori S."/>
            <person name="Miyagawa K."/>
            <person name="Suzuki Y."/>
            <person name="Kubo T."/>
            <person name="Oyama M."/>
            <person name="Kohara Y."/>
            <person name="Fujiyama A."/>
            <person name="Arakawa K."/>
            <person name="Katayama T."/>
            <person name="Toyoda A."/>
            <person name="Kunieda T."/>
        </authorList>
    </citation>
    <scope>NUCLEOTIDE SEQUENCE [LARGE SCALE GENOMIC DNA]</scope>
    <source>
        <strain evidence="4 5">YOKOZUNA-1</strain>
    </source>
</reference>